<gene>
    <name evidence="1" type="ORF">H8B19_16415</name>
</gene>
<sequence length="183" mass="21189">MSVELSLAVSSEDWDSFKDGKDKTSILTFLRHRYEERYFEPFSCNDSKHGFSMMAISCLMIESFVSLENGWKKTNKPGSEVFESFFSNSKYLKEFTGIGGEFYKNIRCGILHQAETTGGWRIRRDHGLPLLCKTNKIIHATKFINALKKEFDYFLETLEGLDFDSPNWKKVVKKIDYIVSNCS</sequence>
<proteinExistence type="predicted"/>
<evidence type="ECO:0000313" key="1">
    <source>
        <dbReference type="EMBL" id="MBC3767463.1"/>
    </source>
</evidence>
<evidence type="ECO:0000313" key="2">
    <source>
        <dbReference type="Proteomes" id="UP000601768"/>
    </source>
</evidence>
<reference evidence="1" key="1">
    <citation type="journal article" date="2018" name="Int. J. Syst. Evol. Microbiol.">
        <title>Neptunicella marina gen. nov., sp. nov., isolated from surface seawater.</title>
        <authorList>
            <person name="Liu X."/>
            <person name="Lai Q."/>
            <person name="Du Y."/>
            <person name="Zhang X."/>
            <person name="Liu Z."/>
            <person name="Sun F."/>
            <person name="Shao Z."/>
        </authorList>
    </citation>
    <scope>NUCLEOTIDE SEQUENCE</scope>
    <source>
        <strain evidence="1">S27-2</strain>
    </source>
</reference>
<dbReference type="RefSeq" id="WP_186507983.1">
    <property type="nucleotide sequence ID" value="NZ_JACNEP010000018.1"/>
</dbReference>
<reference evidence="1" key="2">
    <citation type="submission" date="2020-08" db="EMBL/GenBank/DDBJ databases">
        <authorList>
            <person name="Lai Q."/>
        </authorList>
    </citation>
    <scope>NUCLEOTIDE SEQUENCE</scope>
    <source>
        <strain evidence="1">S27-2</strain>
    </source>
</reference>
<dbReference type="AlphaFoldDB" id="A0A8J6IYL5"/>
<accession>A0A8J6IYL5</accession>
<dbReference type="EMBL" id="JACNEP010000018">
    <property type="protein sequence ID" value="MBC3767463.1"/>
    <property type="molecule type" value="Genomic_DNA"/>
</dbReference>
<organism evidence="1 2">
    <name type="scientific">Neptunicella marina</name>
    <dbReference type="NCBI Taxonomy" id="2125989"/>
    <lineage>
        <taxon>Bacteria</taxon>
        <taxon>Pseudomonadati</taxon>
        <taxon>Pseudomonadota</taxon>
        <taxon>Gammaproteobacteria</taxon>
        <taxon>Alteromonadales</taxon>
        <taxon>Alteromonadaceae</taxon>
        <taxon>Neptunicella</taxon>
    </lineage>
</organism>
<dbReference type="Proteomes" id="UP000601768">
    <property type="component" value="Unassembled WGS sequence"/>
</dbReference>
<name>A0A8J6IYL5_9ALTE</name>
<protein>
    <submittedName>
        <fullName evidence="1">Uncharacterized protein</fullName>
    </submittedName>
</protein>
<comment type="caution">
    <text evidence="1">The sequence shown here is derived from an EMBL/GenBank/DDBJ whole genome shotgun (WGS) entry which is preliminary data.</text>
</comment>
<keyword evidence="2" id="KW-1185">Reference proteome</keyword>